<accession>A0A2N9GGV2</accession>
<sequence length="69" mass="7192">MALTSSESSKLSGTLSLSLLSLVASLFLSPHLSHLTGTSGPIFACRHRCAPISAAPPDFSPPRSHRPPP</sequence>
<organism evidence="2">
    <name type="scientific">Fagus sylvatica</name>
    <name type="common">Beechnut</name>
    <dbReference type="NCBI Taxonomy" id="28930"/>
    <lineage>
        <taxon>Eukaryota</taxon>
        <taxon>Viridiplantae</taxon>
        <taxon>Streptophyta</taxon>
        <taxon>Embryophyta</taxon>
        <taxon>Tracheophyta</taxon>
        <taxon>Spermatophyta</taxon>
        <taxon>Magnoliopsida</taxon>
        <taxon>eudicotyledons</taxon>
        <taxon>Gunneridae</taxon>
        <taxon>Pentapetalae</taxon>
        <taxon>rosids</taxon>
        <taxon>fabids</taxon>
        <taxon>Fagales</taxon>
        <taxon>Fagaceae</taxon>
        <taxon>Fagus</taxon>
    </lineage>
</organism>
<gene>
    <name evidence="2" type="ORF">FSB_LOCUS26647</name>
</gene>
<feature type="signal peptide" evidence="1">
    <location>
        <begin position="1"/>
        <end position="25"/>
    </location>
</feature>
<feature type="chain" id="PRO_5014996735" evidence="1">
    <location>
        <begin position="26"/>
        <end position="69"/>
    </location>
</feature>
<dbReference type="AlphaFoldDB" id="A0A2N9GGV2"/>
<evidence type="ECO:0000313" key="2">
    <source>
        <dbReference type="EMBL" id="SPC98765.1"/>
    </source>
</evidence>
<reference evidence="2" key="1">
    <citation type="submission" date="2018-02" db="EMBL/GenBank/DDBJ databases">
        <authorList>
            <person name="Cohen D.B."/>
            <person name="Kent A.D."/>
        </authorList>
    </citation>
    <scope>NUCLEOTIDE SEQUENCE</scope>
</reference>
<evidence type="ECO:0000256" key="1">
    <source>
        <dbReference type="SAM" id="SignalP"/>
    </source>
</evidence>
<keyword evidence="1" id="KW-0732">Signal</keyword>
<proteinExistence type="predicted"/>
<dbReference type="EMBL" id="OIVN01001899">
    <property type="protein sequence ID" value="SPC98765.1"/>
    <property type="molecule type" value="Genomic_DNA"/>
</dbReference>
<name>A0A2N9GGV2_FAGSY</name>
<protein>
    <submittedName>
        <fullName evidence="2">Uncharacterized protein</fullName>
    </submittedName>
</protein>